<organism evidence="1 2">
    <name type="scientific">Monilinia vaccinii-corymbosi</name>
    <dbReference type="NCBI Taxonomy" id="61207"/>
    <lineage>
        <taxon>Eukaryota</taxon>
        <taxon>Fungi</taxon>
        <taxon>Dikarya</taxon>
        <taxon>Ascomycota</taxon>
        <taxon>Pezizomycotina</taxon>
        <taxon>Leotiomycetes</taxon>
        <taxon>Helotiales</taxon>
        <taxon>Sclerotiniaceae</taxon>
        <taxon>Monilinia</taxon>
    </lineage>
</organism>
<accession>A0A8A3P5A7</accession>
<keyword evidence="2" id="KW-1185">Reference proteome</keyword>
<dbReference type="OrthoDB" id="10070851at2759"/>
<name>A0A8A3P5A7_9HELO</name>
<sequence>MAGIPFSKTSTLSTAKRLRRTRQNLGSYRYDLMIAMRVVNNIERNVLKAEWENWLLDENMRCKQAQLILRENRAATLPTGKDGKDGSRQKVLGEDNKMNELRKWHQDYCGSCKAEQDLLVGGEESVTFG</sequence>
<gene>
    <name evidence="1" type="ORF">DSL72_000142</name>
</gene>
<proteinExistence type="predicted"/>
<dbReference type="Proteomes" id="UP000672032">
    <property type="component" value="Chromosome 2"/>
</dbReference>
<dbReference type="EMBL" id="CP063406">
    <property type="protein sequence ID" value="QSZ30586.1"/>
    <property type="molecule type" value="Genomic_DNA"/>
</dbReference>
<reference evidence="1" key="1">
    <citation type="submission" date="2020-10" db="EMBL/GenBank/DDBJ databases">
        <title>Genome Sequence of Monilinia vaccinii-corymbosi Sheds Light on Mummy Berry Disease Infection of Blueberry and Mating Type.</title>
        <authorList>
            <person name="Yow A.G."/>
            <person name="Zhang Y."/>
            <person name="Bansal K."/>
            <person name="Eacker S.M."/>
            <person name="Sullivan S."/>
            <person name="Liachko I."/>
            <person name="Cubeta M.A."/>
            <person name="Rollins J.A."/>
            <person name="Ashrafi H."/>
        </authorList>
    </citation>
    <scope>NUCLEOTIDE SEQUENCE</scope>
    <source>
        <strain evidence="1">RL-1</strain>
    </source>
</reference>
<protein>
    <submittedName>
        <fullName evidence="1">Uncharacterized protein</fullName>
    </submittedName>
</protein>
<dbReference type="AlphaFoldDB" id="A0A8A3P5A7"/>
<evidence type="ECO:0000313" key="1">
    <source>
        <dbReference type="EMBL" id="QSZ30586.1"/>
    </source>
</evidence>
<evidence type="ECO:0000313" key="2">
    <source>
        <dbReference type="Proteomes" id="UP000672032"/>
    </source>
</evidence>